<dbReference type="SUPFAM" id="SSF56752">
    <property type="entry name" value="D-aminoacid aminotransferase-like PLP-dependent enzymes"/>
    <property type="match status" value="1"/>
</dbReference>
<sequence length="289" mass="33232">MEKIFINHKLVDLKDAKVSILDRGYSFGDGVYEVIRFYDGVLFRLEEHLERFKRSVQELDIDFEFDMELLKSEIDFLIKKSDYNSGYIYAQISRGVGKRDHVYVDKELSEPQYIMYVVQEEERPLKVMENGIKVLLTEEVRWARCDIKSLNLLGSVIAKNEAYRRGAKEAVFHRNGYITEGSATNVFVVKDGVLYTHPANNFILNGITRLTIIEIAKELKIPVVETPFIVEFFKEADEAFTSASVSEISPIIEFEEVVEESSIVRKLGKGTRGNITKAIQDKYGEYIAK</sequence>
<keyword evidence="7" id="KW-0808">Transferase</keyword>
<dbReference type="PROSITE" id="PS00770">
    <property type="entry name" value="AA_TRANSFER_CLASS_4"/>
    <property type="match status" value="1"/>
</dbReference>
<evidence type="ECO:0000256" key="9">
    <source>
        <dbReference type="ARBA" id="ARBA00047911"/>
    </source>
</evidence>
<accession>A0A9X6STI3</accession>
<evidence type="ECO:0000256" key="6">
    <source>
        <dbReference type="ARBA" id="ARBA00022576"/>
    </source>
</evidence>
<dbReference type="InterPro" id="IPR005784">
    <property type="entry name" value="D_amino_transT"/>
</dbReference>
<name>A0A9X6STI3_BACCE</name>
<evidence type="ECO:0000256" key="8">
    <source>
        <dbReference type="ARBA" id="ARBA00022898"/>
    </source>
</evidence>
<proteinExistence type="inferred from homology"/>
<dbReference type="EMBL" id="NVMX01000173">
    <property type="protein sequence ID" value="PDZ94523.1"/>
    <property type="molecule type" value="Genomic_DNA"/>
</dbReference>
<keyword evidence="8 11" id="KW-0663">Pyridoxal phosphate</keyword>
<evidence type="ECO:0000256" key="4">
    <source>
        <dbReference type="ARBA" id="ARBA00012874"/>
    </source>
</evidence>
<dbReference type="GO" id="GO:0030170">
    <property type="term" value="F:pyridoxal phosphate binding"/>
    <property type="evidence" value="ECO:0007669"/>
    <property type="project" value="InterPro"/>
</dbReference>
<dbReference type="PANTHER" id="PTHR42743">
    <property type="entry name" value="AMINO-ACID AMINOTRANSFERASE"/>
    <property type="match status" value="1"/>
</dbReference>
<evidence type="ECO:0000256" key="5">
    <source>
        <dbReference type="ARBA" id="ARBA00021779"/>
    </source>
</evidence>
<keyword evidence="6" id="KW-0032">Aminotransferase</keyword>
<dbReference type="Gene3D" id="3.30.470.10">
    <property type="match status" value="1"/>
</dbReference>
<comment type="cofactor">
    <cofactor evidence="1 11">
        <name>pyridoxal 5'-phosphate</name>
        <dbReference type="ChEBI" id="CHEBI:597326"/>
    </cofactor>
</comment>
<dbReference type="GO" id="GO:0008652">
    <property type="term" value="P:amino acid biosynthetic process"/>
    <property type="evidence" value="ECO:0007669"/>
    <property type="project" value="UniProtKB-ARBA"/>
</dbReference>
<dbReference type="GO" id="GO:0005829">
    <property type="term" value="C:cytosol"/>
    <property type="evidence" value="ECO:0007669"/>
    <property type="project" value="TreeGrafter"/>
</dbReference>
<dbReference type="InterPro" id="IPR036038">
    <property type="entry name" value="Aminotransferase-like"/>
</dbReference>
<dbReference type="AlphaFoldDB" id="A0A9X6STI3"/>
<reference evidence="13 14" key="1">
    <citation type="submission" date="2017-09" db="EMBL/GenBank/DDBJ databases">
        <title>Large-scale bioinformatics analysis of Bacillus genomes uncovers conserved roles of natural products in bacterial physiology.</title>
        <authorList>
            <consortium name="Agbiome Team Llc"/>
            <person name="Bleich R.M."/>
            <person name="Grubbs K.J."/>
            <person name="Santa Maria K.C."/>
            <person name="Allen S.E."/>
            <person name="Farag S."/>
            <person name="Shank E.A."/>
            <person name="Bowers A."/>
        </authorList>
    </citation>
    <scope>NUCLEOTIDE SEQUENCE [LARGE SCALE GENOMIC DNA]</scope>
    <source>
        <strain evidence="13 14">AFS092789</strain>
    </source>
</reference>
<gene>
    <name evidence="13" type="primary">dat</name>
    <name evidence="13" type="ORF">CON36_33360</name>
</gene>
<dbReference type="InterPro" id="IPR001544">
    <property type="entry name" value="Aminotrans_IV"/>
</dbReference>
<evidence type="ECO:0000256" key="3">
    <source>
        <dbReference type="ARBA" id="ARBA00011738"/>
    </source>
</evidence>
<evidence type="ECO:0000256" key="12">
    <source>
        <dbReference type="RuleBase" id="RU004520"/>
    </source>
</evidence>
<evidence type="ECO:0000256" key="2">
    <source>
        <dbReference type="ARBA" id="ARBA00009320"/>
    </source>
</evidence>
<evidence type="ECO:0000256" key="1">
    <source>
        <dbReference type="ARBA" id="ARBA00001933"/>
    </source>
</evidence>
<dbReference type="PANTHER" id="PTHR42743:SF10">
    <property type="entry name" value="D-ALANINE AMINOTRANSFERASE"/>
    <property type="match status" value="1"/>
</dbReference>
<evidence type="ECO:0000256" key="7">
    <source>
        <dbReference type="ARBA" id="ARBA00022679"/>
    </source>
</evidence>
<dbReference type="InterPro" id="IPR043132">
    <property type="entry name" value="BCAT-like_C"/>
</dbReference>
<dbReference type="Gene3D" id="3.20.10.10">
    <property type="entry name" value="D-amino Acid Aminotransferase, subunit A, domain 2"/>
    <property type="match status" value="1"/>
</dbReference>
<dbReference type="InterPro" id="IPR018300">
    <property type="entry name" value="Aminotrans_IV_CS"/>
</dbReference>
<dbReference type="InterPro" id="IPR050571">
    <property type="entry name" value="Class-IV_PLP-Dep_Aminotrnsfr"/>
</dbReference>
<protein>
    <recommendedName>
        <fullName evidence="5 12">D-alanine aminotransferase</fullName>
        <ecNumber evidence="4 12">2.6.1.21</ecNumber>
    </recommendedName>
</protein>
<dbReference type="NCBIfam" id="TIGR01121">
    <property type="entry name" value="D_amino_aminoT"/>
    <property type="match status" value="1"/>
</dbReference>
<evidence type="ECO:0000313" key="13">
    <source>
        <dbReference type="EMBL" id="PDZ94523.1"/>
    </source>
</evidence>
<evidence type="ECO:0000256" key="11">
    <source>
        <dbReference type="RuleBase" id="RU004516"/>
    </source>
</evidence>
<comment type="caution">
    <text evidence="13">The sequence shown here is derived from an EMBL/GenBank/DDBJ whole genome shotgun (WGS) entry which is preliminary data.</text>
</comment>
<comment type="similarity">
    <text evidence="2 10">Belongs to the class-IV pyridoxal-phosphate-dependent aminotransferase family.</text>
</comment>
<comment type="catalytic activity">
    <reaction evidence="9 12">
        <text>D-alanine + 2-oxoglutarate = D-glutamate + pyruvate</text>
        <dbReference type="Rhea" id="RHEA:15869"/>
        <dbReference type="ChEBI" id="CHEBI:15361"/>
        <dbReference type="ChEBI" id="CHEBI:16810"/>
        <dbReference type="ChEBI" id="CHEBI:29986"/>
        <dbReference type="ChEBI" id="CHEBI:57416"/>
        <dbReference type="EC" id="2.6.1.21"/>
    </reaction>
</comment>
<dbReference type="GO" id="GO:0046394">
    <property type="term" value="P:carboxylic acid biosynthetic process"/>
    <property type="evidence" value="ECO:0007669"/>
    <property type="project" value="UniProtKB-ARBA"/>
</dbReference>
<comment type="subunit">
    <text evidence="3">Homodimer.</text>
</comment>
<dbReference type="Proteomes" id="UP000219922">
    <property type="component" value="Unassembled WGS sequence"/>
</dbReference>
<dbReference type="FunFam" id="3.20.10.10:FF:000002">
    <property type="entry name" value="D-alanine aminotransferase"/>
    <property type="match status" value="1"/>
</dbReference>
<comment type="function">
    <text evidence="12">Acts on the D-isomers of alanine, leucine, aspartate, glutamate, aminobutyrate, norvaline and asparagine. The enzyme transfers an amino group from a substrate D-amino acid to the pyridoxal phosphate cofactor to form pyridoxamine and an alpha-keto acid in the first half-reaction.</text>
</comment>
<evidence type="ECO:0000256" key="10">
    <source>
        <dbReference type="RuleBase" id="RU004106"/>
    </source>
</evidence>
<dbReference type="GO" id="GO:0046416">
    <property type="term" value="P:D-amino acid metabolic process"/>
    <property type="evidence" value="ECO:0007669"/>
    <property type="project" value="InterPro"/>
</dbReference>
<dbReference type="RefSeq" id="WP_098006937.1">
    <property type="nucleotide sequence ID" value="NZ_NVMX01000173.1"/>
</dbReference>
<dbReference type="Pfam" id="PF01063">
    <property type="entry name" value="Aminotran_4"/>
    <property type="match status" value="1"/>
</dbReference>
<evidence type="ECO:0000313" key="14">
    <source>
        <dbReference type="Proteomes" id="UP000219922"/>
    </source>
</evidence>
<organism evidence="13 14">
    <name type="scientific">Bacillus cereus</name>
    <dbReference type="NCBI Taxonomy" id="1396"/>
    <lineage>
        <taxon>Bacteria</taxon>
        <taxon>Bacillati</taxon>
        <taxon>Bacillota</taxon>
        <taxon>Bacilli</taxon>
        <taxon>Bacillales</taxon>
        <taxon>Bacillaceae</taxon>
        <taxon>Bacillus</taxon>
        <taxon>Bacillus cereus group</taxon>
    </lineage>
</organism>
<dbReference type="GO" id="GO:0047810">
    <property type="term" value="F:D-alanine-2-oxoglutarate aminotransferase activity"/>
    <property type="evidence" value="ECO:0007669"/>
    <property type="project" value="UniProtKB-EC"/>
</dbReference>
<dbReference type="EC" id="2.6.1.21" evidence="4 12"/>
<dbReference type="InterPro" id="IPR043131">
    <property type="entry name" value="BCAT-like_N"/>
</dbReference>